<dbReference type="PROSITE" id="PS01355">
    <property type="entry name" value="HEMATOPO_REC_S_F1"/>
    <property type="match status" value="1"/>
</dbReference>
<evidence type="ECO:0000313" key="3">
    <source>
        <dbReference type="EMBL" id="KAI7796076.1"/>
    </source>
</evidence>
<keyword evidence="1" id="KW-0812">Transmembrane</keyword>
<evidence type="ECO:0000256" key="1">
    <source>
        <dbReference type="SAM" id="Phobius"/>
    </source>
</evidence>
<dbReference type="InterPro" id="IPR013783">
    <property type="entry name" value="Ig-like_fold"/>
</dbReference>
<dbReference type="GO" id="GO:0004896">
    <property type="term" value="F:cytokine receptor activity"/>
    <property type="evidence" value="ECO:0007669"/>
    <property type="project" value="InterPro"/>
</dbReference>
<evidence type="ECO:0000313" key="4">
    <source>
        <dbReference type="Proteomes" id="UP001059041"/>
    </source>
</evidence>
<evidence type="ECO:0000256" key="2">
    <source>
        <dbReference type="SAM" id="SignalP"/>
    </source>
</evidence>
<feature type="chain" id="PRO_5040921015" evidence="2">
    <location>
        <begin position="19"/>
        <end position="384"/>
    </location>
</feature>
<dbReference type="GO" id="GO:0046427">
    <property type="term" value="P:positive regulation of receptor signaling pathway via JAK-STAT"/>
    <property type="evidence" value="ECO:0007669"/>
    <property type="project" value="TreeGrafter"/>
</dbReference>
<keyword evidence="1" id="KW-1133">Transmembrane helix</keyword>
<name>A0A9W7TG16_TRIRA</name>
<feature type="transmembrane region" description="Helical" evidence="1">
    <location>
        <begin position="224"/>
        <end position="243"/>
    </location>
</feature>
<dbReference type="GO" id="GO:0009897">
    <property type="term" value="C:external side of plasma membrane"/>
    <property type="evidence" value="ECO:0007669"/>
    <property type="project" value="TreeGrafter"/>
</dbReference>
<gene>
    <name evidence="3" type="ORF">IRJ41_013503</name>
</gene>
<dbReference type="PANTHER" id="PTHR23037">
    <property type="entry name" value="CYTOKINE RECEPTOR"/>
    <property type="match status" value="1"/>
</dbReference>
<organism evidence="3 4">
    <name type="scientific">Triplophysa rosa</name>
    <name type="common">Cave loach</name>
    <dbReference type="NCBI Taxonomy" id="992332"/>
    <lineage>
        <taxon>Eukaryota</taxon>
        <taxon>Metazoa</taxon>
        <taxon>Chordata</taxon>
        <taxon>Craniata</taxon>
        <taxon>Vertebrata</taxon>
        <taxon>Euteleostomi</taxon>
        <taxon>Actinopterygii</taxon>
        <taxon>Neopterygii</taxon>
        <taxon>Teleostei</taxon>
        <taxon>Ostariophysi</taxon>
        <taxon>Cypriniformes</taxon>
        <taxon>Nemacheilidae</taxon>
        <taxon>Triplophysa</taxon>
    </lineage>
</organism>
<keyword evidence="1" id="KW-0472">Membrane</keyword>
<dbReference type="GO" id="GO:0030097">
    <property type="term" value="P:hemopoiesis"/>
    <property type="evidence" value="ECO:0007669"/>
    <property type="project" value="TreeGrafter"/>
</dbReference>
<dbReference type="AlphaFoldDB" id="A0A9W7TG16"/>
<accession>A0A9W7TG16</accession>
<dbReference type="EMBL" id="JAFHDT010000019">
    <property type="protein sequence ID" value="KAI7796076.1"/>
    <property type="molecule type" value="Genomic_DNA"/>
</dbReference>
<dbReference type="PANTHER" id="PTHR23037:SF27">
    <property type="entry name" value="INTERLEUKIN-7 RECEPTOR SUBUNIT ALPHA"/>
    <property type="match status" value="1"/>
</dbReference>
<protein>
    <submittedName>
        <fullName evidence="3">Interleukin-7 receptor subunit alpha</fullName>
    </submittedName>
</protein>
<keyword evidence="3" id="KW-0675">Receptor</keyword>
<reference evidence="3" key="1">
    <citation type="submission" date="2021-02" db="EMBL/GenBank/DDBJ databases">
        <title>Comparative genomics reveals that relaxation of natural selection precedes convergent phenotypic evolution of cavefish.</title>
        <authorList>
            <person name="Peng Z."/>
        </authorList>
    </citation>
    <scope>NUCLEOTIDE SEQUENCE</scope>
    <source>
        <tissue evidence="3">Muscle</tissue>
    </source>
</reference>
<dbReference type="Proteomes" id="UP001059041">
    <property type="component" value="Linkage Group LG19"/>
</dbReference>
<feature type="signal peptide" evidence="2">
    <location>
        <begin position="1"/>
        <end position="18"/>
    </location>
</feature>
<dbReference type="OrthoDB" id="8611929at2759"/>
<sequence>MSGVFLMLFVVFCPLILSESGDDDVLDDEDVTCSSNLTMNQSSLTCSLIGEPIVGVKLTLCYRTEKLNCANAIQGPRDFTFPNLTILATYELRIEPGEYVKKDIKLTKFVKIPAPQIKFARYIEDAEESFISIQHNHDYVRNPLFQVEIFKENTDPKMDFITKQQNITISRDKLGGDGVYNICVRAKPVDFFDGMWSEWSSKASFTIKTPGKTRNIDPSTVTNIIITFSVFLVLIIGLGTLRWRTHIKNYMKPNIPHPKATLAQIQRGKEGFPFIFSPEIFRDTFIHRVDYVDEKPTAEELQEGLDERRYSQVSSTDSRSTSVCEMDTNATELLPREQSHLKIGLLSESDFPEERKCGSEGVTALQRECKDEAYVTMSSLFKTQ</sequence>
<keyword evidence="4" id="KW-1185">Reference proteome</keyword>
<proteinExistence type="predicted"/>
<dbReference type="InterPro" id="IPR003531">
    <property type="entry name" value="Hempt_rcpt_S_F1_CS"/>
</dbReference>
<comment type="caution">
    <text evidence="3">The sequence shown here is derived from an EMBL/GenBank/DDBJ whole genome shotgun (WGS) entry which is preliminary data.</text>
</comment>
<dbReference type="Gene3D" id="2.60.40.10">
    <property type="entry name" value="Immunoglobulins"/>
    <property type="match status" value="1"/>
</dbReference>
<keyword evidence="2" id="KW-0732">Signal</keyword>